<evidence type="ECO:0000256" key="6">
    <source>
        <dbReference type="ARBA" id="ARBA00023329"/>
    </source>
</evidence>
<evidence type="ECO:0000256" key="3">
    <source>
        <dbReference type="ARBA" id="ARBA00022525"/>
    </source>
</evidence>
<dbReference type="AlphaFoldDB" id="A0A2P6PRW1"/>
<dbReference type="PANTHER" id="PTHR35293:SF1">
    <property type="entry name" value="EGG CELL-SECRETED PROTEIN 1.5"/>
    <property type="match status" value="1"/>
</dbReference>
<dbReference type="Gramene" id="PRQ24668">
    <property type="protein sequence ID" value="PRQ24668"/>
    <property type="gene ID" value="RchiOBHm_Chr6g0274951"/>
</dbReference>
<comment type="caution">
    <text evidence="10">The sequence shown here is derived from an EMBL/GenBank/DDBJ whole genome shotgun (WGS) entry which is preliminary data.</text>
</comment>
<evidence type="ECO:0000256" key="8">
    <source>
        <dbReference type="ARBA" id="ARBA00034484"/>
    </source>
</evidence>
<dbReference type="Proteomes" id="UP000238479">
    <property type="component" value="Chromosome 6"/>
</dbReference>
<keyword evidence="11" id="KW-1185">Reference proteome</keyword>
<dbReference type="GO" id="GO:0005576">
    <property type="term" value="C:extracellular region"/>
    <property type="evidence" value="ECO:0007669"/>
    <property type="project" value="UniProtKB-SubCell"/>
</dbReference>
<keyword evidence="4" id="KW-0732">Signal</keyword>
<dbReference type="Pfam" id="PF05617">
    <property type="entry name" value="Prolamin_like"/>
    <property type="match status" value="1"/>
</dbReference>
<dbReference type="STRING" id="74649.A0A2P6PRW1"/>
<dbReference type="InterPro" id="IPR044711">
    <property type="entry name" value="EC11-15"/>
</dbReference>
<evidence type="ECO:0000313" key="11">
    <source>
        <dbReference type="Proteomes" id="UP000238479"/>
    </source>
</evidence>
<protein>
    <submittedName>
        <fullName evidence="10">Putative Prolamin-like domain-containing protein</fullName>
    </submittedName>
</protein>
<gene>
    <name evidence="10" type="ORF">RchiOBHm_Chr6g0274951</name>
</gene>
<comment type="function">
    <text evidence="7">Involved in the regulation of gamete interactions during the double fertilization and to prevent multiple-pollen tube attraction; mediates the redistribution of the gamete fusogen HAP2/GCS1 to the cell surface after secretion upon sperm arrival.</text>
</comment>
<dbReference type="PANTHER" id="PTHR35293">
    <property type="entry name" value="EGG CELL-SECRETED PROTEIN 1.5"/>
    <property type="match status" value="1"/>
</dbReference>
<dbReference type="EMBL" id="PDCK01000044">
    <property type="protein sequence ID" value="PRQ24668.1"/>
    <property type="molecule type" value="Genomic_DNA"/>
</dbReference>
<dbReference type="OMA" id="VECCRAI"/>
<keyword evidence="5" id="KW-0278">Fertilization</keyword>
<dbReference type="InterPro" id="IPR008502">
    <property type="entry name" value="Prolamin-like"/>
</dbReference>
<evidence type="ECO:0000313" key="10">
    <source>
        <dbReference type="EMBL" id="PRQ24668.1"/>
    </source>
</evidence>
<keyword evidence="3" id="KW-0964">Secreted</keyword>
<feature type="domain" description="Prolamin-like" evidence="9">
    <location>
        <begin position="87"/>
        <end position="151"/>
    </location>
</feature>
<dbReference type="GO" id="GO:0031410">
    <property type="term" value="C:cytoplasmic vesicle"/>
    <property type="evidence" value="ECO:0007669"/>
    <property type="project" value="UniProtKB-SubCell"/>
</dbReference>
<accession>A0A2P6PRW1</accession>
<dbReference type="GO" id="GO:0080155">
    <property type="term" value="P:regulation of double fertilization forming a zygote and endosperm"/>
    <property type="evidence" value="ECO:0007669"/>
    <property type="project" value="UniProtKB-ARBA"/>
</dbReference>
<evidence type="ECO:0000256" key="2">
    <source>
        <dbReference type="ARBA" id="ARBA00004613"/>
    </source>
</evidence>
<dbReference type="GO" id="GO:2000008">
    <property type="term" value="P:regulation of protein localization to cell surface"/>
    <property type="evidence" value="ECO:0007669"/>
    <property type="project" value="UniProtKB-ARBA"/>
</dbReference>
<evidence type="ECO:0000259" key="9">
    <source>
        <dbReference type="Pfam" id="PF05617"/>
    </source>
</evidence>
<name>A0A2P6PRW1_ROSCH</name>
<comment type="similarity">
    <text evidence="8">Belongs to the plant egg cell-secreted peptide family.</text>
</comment>
<dbReference type="GO" id="GO:0009567">
    <property type="term" value="P:double fertilization forming a zygote and endosperm"/>
    <property type="evidence" value="ECO:0007669"/>
    <property type="project" value="InterPro"/>
</dbReference>
<proteinExistence type="inferred from homology"/>
<evidence type="ECO:0000256" key="4">
    <source>
        <dbReference type="ARBA" id="ARBA00022729"/>
    </source>
</evidence>
<evidence type="ECO:0000256" key="1">
    <source>
        <dbReference type="ARBA" id="ARBA00004541"/>
    </source>
</evidence>
<keyword evidence="6" id="KW-0968">Cytoplasmic vesicle</keyword>
<sequence length="186" mass="20522">MHVTLSHLHHYLNPRFSSVPSHMTHYLLNNRITMAFNTSNLFLTLTALIALTMPFMASAYRPLVTNDPTGSDPSLAARLNLDGESSNCWDSLLQLQSCSGEAIMFFLNGQTSLGDGCCEAIRVIEHQCWPALLGALGFTTEETDILKGYCDEAEQTHHSPPSIPSPPYLLHPNRAVHVPYQADMAP</sequence>
<evidence type="ECO:0000256" key="5">
    <source>
        <dbReference type="ARBA" id="ARBA00023279"/>
    </source>
</evidence>
<comment type="subcellular location">
    <subcellularLocation>
        <location evidence="1">Cytoplasmic vesicle</location>
    </subcellularLocation>
    <subcellularLocation>
        <location evidence="2">Secreted</location>
    </subcellularLocation>
</comment>
<reference evidence="10 11" key="1">
    <citation type="journal article" date="2018" name="Nat. Genet.">
        <title>The Rosa genome provides new insights in the design of modern roses.</title>
        <authorList>
            <person name="Bendahmane M."/>
        </authorList>
    </citation>
    <scope>NUCLEOTIDE SEQUENCE [LARGE SCALE GENOMIC DNA]</scope>
    <source>
        <strain evidence="11">cv. Old Blush</strain>
    </source>
</reference>
<organism evidence="10 11">
    <name type="scientific">Rosa chinensis</name>
    <name type="common">China rose</name>
    <dbReference type="NCBI Taxonomy" id="74649"/>
    <lineage>
        <taxon>Eukaryota</taxon>
        <taxon>Viridiplantae</taxon>
        <taxon>Streptophyta</taxon>
        <taxon>Embryophyta</taxon>
        <taxon>Tracheophyta</taxon>
        <taxon>Spermatophyta</taxon>
        <taxon>Magnoliopsida</taxon>
        <taxon>eudicotyledons</taxon>
        <taxon>Gunneridae</taxon>
        <taxon>Pentapetalae</taxon>
        <taxon>rosids</taxon>
        <taxon>fabids</taxon>
        <taxon>Rosales</taxon>
        <taxon>Rosaceae</taxon>
        <taxon>Rosoideae</taxon>
        <taxon>Rosoideae incertae sedis</taxon>
        <taxon>Rosa</taxon>
    </lineage>
</organism>
<evidence type="ECO:0000256" key="7">
    <source>
        <dbReference type="ARBA" id="ARBA00034457"/>
    </source>
</evidence>